<sequence>MEMKEADIQTVVQDGTTYFLMKKVSLLLRRCNPVVSSRYLRKRLDAIHVEGTLLPASHEIVGRRG</sequence>
<reference evidence="1 2" key="1">
    <citation type="journal article" date="2022" name="bioRxiv">
        <title>The genome of the oomycete Peronosclerospora sorghi, a cosmopolitan pathogen of maize and sorghum, is inflated with dispersed pseudogenes.</title>
        <authorList>
            <person name="Fletcher K."/>
            <person name="Martin F."/>
            <person name="Isakeit T."/>
            <person name="Cavanaugh K."/>
            <person name="Magill C."/>
            <person name="Michelmore R."/>
        </authorList>
    </citation>
    <scope>NUCLEOTIDE SEQUENCE [LARGE SCALE GENOMIC DNA]</scope>
    <source>
        <strain evidence="1">P6</strain>
    </source>
</reference>
<gene>
    <name evidence="1" type="ORF">PsorP6_001685</name>
</gene>
<dbReference type="Proteomes" id="UP001163321">
    <property type="component" value="Chromosome 1"/>
</dbReference>
<proteinExistence type="predicted"/>
<dbReference type="EMBL" id="CM047580">
    <property type="protein sequence ID" value="KAI9922250.1"/>
    <property type="molecule type" value="Genomic_DNA"/>
</dbReference>
<keyword evidence="2" id="KW-1185">Reference proteome</keyword>
<evidence type="ECO:0000313" key="1">
    <source>
        <dbReference type="EMBL" id="KAI9922250.1"/>
    </source>
</evidence>
<organism evidence="1 2">
    <name type="scientific">Peronosclerospora sorghi</name>
    <dbReference type="NCBI Taxonomy" id="230839"/>
    <lineage>
        <taxon>Eukaryota</taxon>
        <taxon>Sar</taxon>
        <taxon>Stramenopiles</taxon>
        <taxon>Oomycota</taxon>
        <taxon>Peronosporomycetes</taxon>
        <taxon>Peronosporales</taxon>
        <taxon>Peronosporaceae</taxon>
        <taxon>Peronosclerospora</taxon>
    </lineage>
</organism>
<comment type="caution">
    <text evidence="1">The sequence shown here is derived from an EMBL/GenBank/DDBJ whole genome shotgun (WGS) entry which is preliminary data.</text>
</comment>
<evidence type="ECO:0000313" key="2">
    <source>
        <dbReference type="Proteomes" id="UP001163321"/>
    </source>
</evidence>
<protein>
    <submittedName>
        <fullName evidence="1">Uncharacterized protein</fullName>
    </submittedName>
</protein>
<name>A0ACC0WW50_9STRA</name>
<accession>A0ACC0WW50</accession>